<dbReference type="Proteomes" id="UP000235392">
    <property type="component" value="Unassembled WGS sequence"/>
</dbReference>
<feature type="region of interest" description="Disordered" evidence="1">
    <location>
        <begin position="53"/>
        <end position="96"/>
    </location>
</feature>
<feature type="compositionally biased region" description="Basic and acidic residues" evidence="1">
    <location>
        <begin position="64"/>
        <end position="85"/>
    </location>
</feature>
<comment type="caution">
    <text evidence="2">The sequence shown here is derived from an EMBL/GenBank/DDBJ whole genome shotgun (WGS) entry which is preliminary data.</text>
</comment>
<reference evidence="2 3" key="1">
    <citation type="submission" date="2017-11" db="EMBL/GenBank/DDBJ databases">
        <title>De novo assembly and phasing of dikaryotic genomes from two isolates of Puccinia coronata f. sp. avenae, the causal agent of oat crown rust.</title>
        <authorList>
            <person name="Miller M.E."/>
            <person name="Zhang Y."/>
            <person name="Omidvar V."/>
            <person name="Sperschneider J."/>
            <person name="Schwessinger B."/>
            <person name="Raley C."/>
            <person name="Palmer J.M."/>
            <person name="Garnica D."/>
            <person name="Upadhyaya N."/>
            <person name="Rathjen J."/>
            <person name="Taylor J.M."/>
            <person name="Park R.F."/>
            <person name="Dodds P.N."/>
            <person name="Hirsch C.D."/>
            <person name="Kianian S.F."/>
            <person name="Figueroa M."/>
        </authorList>
    </citation>
    <scope>NUCLEOTIDE SEQUENCE [LARGE SCALE GENOMIC DNA]</scope>
    <source>
        <strain evidence="2">12SD80</strain>
    </source>
</reference>
<dbReference type="EMBL" id="PGCI01000002">
    <property type="protein sequence ID" value="PLW52009.1"/>
    <property type="molecule type" value="Genomic_DNA"/>
</dbReference>
<dbReference type="AlphaFoldDB" id="A0A2N5VPT3"/>
<evidence type="ECO:0000313" key="3">
    <source>
        <dbReference type="Proteomes" id="UP000235392"/>
    </source>
</evidence>
<organism evidence="2 3">
    <name type="scientific">Puccinia coronata f. sp. avenae</name>
    <dbReference type="NCBI Taxonomy" id="200324"/>
    <lineage>
        <taxon>Eukaryota</taxon>
        <taxon>Fungi</taxon>
        <taxon>Dikarya</taxon>
        <taxon>Basidiomycota</taxon>
        <taxon>Pucciniomycotina</taxon>
        <taxon>Pucciniomycetes</taxon>
        <taxon>Pucciniales</taxon>
        <taxon>Pucciniaceae</taxon>
        <taxon>Puccinia</taxon>
    </lineage>
</organism>
<name>A0A2N5VPT3_9BASI</name>
<evidence type="ECO:0000256" key="1">
    <source>
        <dbReference type="SAM" id="MobiDB-lite"/>
    </source>
</evidence>
<sequence>MYLVCPTRAGSVSPFPHQLETGTGRRPAQPLCIRLFRASNLVWMNDWDDPLKKELPESDYESVPETKSKDSDDSSIDRDLPEQIRKKPIPSTSKMEELKSLAVQMDEMKRQFADQLRTQNKLIQNQSQELLNL</sequence>
<gene>
    <name evidence="2" type="ORF">PCASD_02151</name>
</gene>
<protein>
    <submittedName>
        <fullName evidence="2">Uncharacterized protein</fullName>
    </submittedName>
</protein>
<proteinExistence type="predicted"/>
<evidence type="ECO:0000313" key="2">
    <source>
        <dbReference type="EMBL" id="PLW52009.1"/>
    </source>
</evidence>
<accession>A0A2N5VPT3</accession>